<comment type="similarity">
    <text evidence="2">Belongs to the glutamate-gated ion channel (TC 1.A.10.1) family.</text>
</comment>
<evidence type="ECO:0000259" key="11">
    <source>
        <dbReference type="Pfam" id="PF00060"/>
    </source>
</evidence>
<dbReference type="PANTHER" id="PTHR42643">
    <property type="entry name" value="IONOTROPIC RECEPTOR 20A-RELATED"/>
    <property type="match status" value="1"/>
</dbReference>
<sequence>MSKIFAFLLLVATTNCYLDPQLIKDYFQEKSVKTAQIYSCAPKIGKNCLKNLKEPLKITALQYIGLWQKNLASAFVFRHPKRKAAFEVFLRPLQKFVWVTIVFAIVVVALILKFVVKFEAQIRGNTRNREIESTWSSMLLMILGALCQQGCSNIPAFISGRIVTIFVFVFSVLLYQFYSGSIVSFLLMQPAKTMNTIRDLAFSDLRMGCEDILYTRQYFKQLFQNKEIARMTKRTYKANAPFYLHPELGLELVSRGGFAYHVDLATAYSIIEKTFQESAICELEEIPFFEARPVMSSFPKGSPFRDAFNYCFQKMAERGIFNRQTKHYHARKPDCIRSNAPTSPVGIDEFYPAMVILSIGVSLSLTVLILEQIVHIHTRKQNKKKLFQFTN</sequence>
<dbReference type="Pfam" id="PF00060">
    <property type="entry name" value="Lig_chan"/>
    <property type="match status" value="1"/>
</dbReference>
<keyword evidence="12" id="KW-1185">Reference proteome</keyword>
<evidence type="ECO:0000256" key="1">
    <source>
        <dbReference type="ARBA" id="ARBA00004651"/>
    </source>
</evidence>
<organism evidence="12 13">
    <name type="scientific">Nicrophorus vespilloides</name>
    <name type="common">Boreal carrion beetle</name>
    <dbReference type="NCBI Taxonomy" id="110193"/>
    <lineage>
        <taxon>Eukaryota</taxon>
        <taxon>Metazoa</taxon>
        <taxon>Ecdysozoa</taxon>
        <taxon>Arthropoda</taxon>
        <taxon>Hexapoda</taxon>
        <taxon>Insecta</taxon>
        <taxon>Pterygota</taxon>
        <taxon>Neoptera</taxon>
        <taxon>Endopterygota</taxon>
        <taxon>Coleoptera</taxon>
        <taxon>Polyphaga</taxon>
        <taxon>Staphyliniformia</taxon>
        <taxon>Silphidae</taxon>
        <taxon>Nicrophorinae</taxon>
        <taxon>Nicrophorus</taxon>
    </lineage>
</organism>
<dbReference type="Proteomes" id="UP000695000">
    <property type="component" value="Unplaced"/>
</dbReference>
<evidence type="ECO:0000256" key="10">
    <source>
        <dbReference type="SAM" id="SignalP"/>
    </source>
</evidence>
<accession>A0ABM1MLZ6</accession>
<feature type="transmembrane region" description="Helical" evidence="9">
    <location>
        <begin position="96"/>
        <end position="116"/>
    </location>
</feature>
<dbReference type="PANTHER" id="PTHR42643:SF33">
    <property type="entry name" value="GLUTAMATE RECEPTOR 2-LIKE PROTEIN"/>
    <property type="match status" value="1"/>
</dbReference>
<name>A0ABM1MLZ6_NICVS</name>
<evidence type="ECO:0000256" key="4">
    <source>
        <dbReference type="ARBA" id="ARBA00022692"/>
    </source>
</evidence>
<keyword evidence="10" id="KW-0732">Signal</keyword>
<feature type="transmembrane region" description="Helical" evidence="9">
    <location>
        <begin position="350"/>
        <end position="370"/>
    </location>
</feature>
<evidence type="ECO:0000256" key="2">
    <source>
        <dbReference type="ARBA" id="ARBA00008685"/>
    </source>
</evidence>
<feature type="chain" id="PRO_5046648234" evidence="10">
    <location>
        <begin position="17"/>
        <end position="391"/>
    </location>
</feature>
<evidence type="ECO:0000256" key="8">
    <source>
        <dbReference type="ARBA" id="ARBA00023180"/>
    </source>
</evidence>
<dbReference type="GeneID" id="108561952"/>
<keyword evidence="4 9" id="KW-0812">Transmembrane</keyword>
<dbReference type="InterPro" id="IPR052192">
    <property type="entry name" value="Insect_Ionotropic_Sensory_Rcpt"/>
</dbReference>
<evidence type="ECO:0000313" key="13">
    <source>
        <dbReference type="RefSeq" id="XP_017775596.1"/>
    </source>
</evidence>
<feature type="domain" description="Ionotropic glutamate receptor C-terminal" evidence="11">
    <location>
        <begin position="97"/>
        <end position="360"/>
    </location>
</feature>
<evidence type="ECO:0000313" key="12">
    <source>
        <dbReference type="Proteomes" id="UP000695000"/>
    </source>
</evidence>
<feature type="signal peptide" evidence="10">
    <location>
        <begin position="1"/>
        <end position="16"/>
    </location>
</feature>
<gene>
    <name evidence="13" type="primary">LOC108561952</name>
</gene>
<evidence type="ECO:0000256" key="6">
    <source>
        <dbReference type="ARBA" id="ARBA00023136"/>
    </source>
</evidence>
<keyword evidence="3" id="KW-1003">Cell membrane</keyword>
<proteinExistence type="inferred from homology"/>
<dbReference type="InterPro" id="IPR001320">
    <property type="entry name" value="Iontro_rcpt_C"/>
</dbReference>
<evidence type="ECO:0000256" key="9">
    <source>
        <dbReference type="SAM" id="Phobius"/>
    </source>
</evidence>
<keyword evidence="6 9" id="KW-0472">Membrane</keyword>
<keyword evidence="7" id="KW-0675">Receptor</keyword>
<feature type="transmembrane region" description="Helical" evidence="9">
    <location>
        <begin position="164"/>
        <end position="188"/>
    </location>
</feature>
<reference evidence="13" key="1">
    <citation type="submission" date="2025-08" db="UniProtKB">
        <authorList>
            <consortium name="RefSeq"/>
        </authorList>
    </citation>
    <scope>IDENTIFICATION</scope>
    <source>
        <tissue evidence="13">Whole Larva</tissue>
    </source>
</reference>
<dbReference type="RefSeq" id="XP_017775596.1">
    <property type="nucleotide sequence ID" value="XM_017920107.1"/>
</dbReference>
<comment type="subcellular location">
    <subcellularLocation>
        <location evidence="1">Cell membrane</location>
        <topology evidence="1">Multi-pass membrane protein</topology>
    </subcellularLocation>
</comment>
<evidence type="ECO:0000256" key="5">
    <source>
        <dbReference type="ARBA" id="ARBA00022989"/>
    </source>
</evidence>
<dbReference type="SUPFAM" id="SSF53850">
    <property type="entry name" value="Periplasmic binding protein-like II"/>
    <property type="match status" value="1"/>
</dbReference>
<keyword evidence="8" id="KW-0325">Glycoprotein</keyword>
<keyword evidence="5 9" id="KW-1133">Transmembrane helix</keyword>
<evidence type="ECO:0000256" key="7">
    <source>
        <dbReference type="ARBA" id="ARBA00023170"/>
    </source>
</evidence>
<protein>
    <submittedName>
        <fullName evidence="13">Glutamate receptor 2-like</fullName>
    </submittedName>
</protein>
<evidence type="ECO:0000256" key="3">
    <source>
        <dbReference type="ARBA" id="ARBA00022475"/>
    </source>
</evidence>
<dbReference type="Gene3D" id="1.10.287.70">
    <property type="match status" value="1"/>
</dbReference>